<dbReference type="Proteomes" id="UP000824998">
    <property type="component" value="Unassembled WGS sequence"/>
</dbReference>
<keyword evidence="6" id="KW-1185">Reference proteome</keyword>
<dbReference type="SUPFAM" id="SSF50978">
    <property type="entry name" value="WD40 repeat-like"/>
    <property type="match status" value="1"/>
</dbReference>
<dbReference type="OrthoDB" id="538223at2759"/>
<dbReference type="Gene3D" id="3.40.50.300">
    <property type="entry name" value="P-loop containing nucleotide triphosphate hydrolases"/>
    <property type="match status" value="1"/>
</dbReference>
<dbReference type="InterPro" id="IPR020472">
    <property type="entry name" value="WD40_PAC1"/>
</dbReference>
<dbReference type="PROSITE" id="PS00678">
    <property type="entry name" value="WD_REPEATS_1"/>
    <property type="match status" value="1"/>
</dbReference>
<name>A0A9P8C6W1_9HELO</name>
<dbReference type="PROSITE" id="PS50837">
    <property type="entry name" value="NACHT"/>
    <property type="match status" value="1"/>
</dbReference>
<keyword evidence="1 3" id="KW-0853">WD repeat</keyword>
<dbReference type="InterPro" id="IPR036322">
    <property type="entry name" value="WD40_repeat_dom_sf"/>
</dbReference>
<dbReference type="InterPro" id="IPR001680">
    <property type="entry name" value="WD40_rpt"/>
</dbReference>
<dbReference type="InterPro" id="IPR056884">
    <property type="entry name" value="NPHP3-like_N"/>
</dbReference>
<gene>
    <name evidence="5" type="ORF">BJ875DRAFT_533996</name>
</gene>
<dbReference type="CDD" id="cd00200">
    <property type="entry name" value="WD40"/>
    <property type="match status" value="1"/>
</dbReference>
<dbReference type="Pfam" id="PF06985">
    <property type="entry name" value="HET"/>
    <property type="match status" value="1"/>
</dbReference>
<sequence>MPDEVTFKDLQNGTGTKKGGYQKIRFCAEQSKRDSLQYFWVDTCCIDKSNSAELAEAINSMFRWYRMSTKCYVYLPDISRNAVNTDELAWELAFRKCKWFTRGWTLQELIAPTSVEFFCGESKRIGNKSSLEQQIHEITGIPKSALQGAHLSQFSNKERFSWIQPRQTKVEEDKAYSLLGIFDVHMPLRYGEGMSNTFKRLEEEIDKFNSCLRDLRLSDPRDDKTRIEDTKGGLLEGSYHWVLKTSDFQQWRNNPQTWLLWIKGDPGKGKTMLLCGIINELKKSMPKSTLLSFFFCQATDYRINNATAVLRGLIYLLINEQPSLLSHVALCEIFTNILQDPNLNSTCLIVDALNECAISSIFPRTKWIVSSRNWPSIEKDLDRATQKISMCLELNEKSVSAAVTTYIKSKRYLSSNVNGTFLWVALVCQELAFISEWEVEEMLSTFPPGLDIFYMRMIEQISTSRTAKRCKSILAVVSLPSFLDMPPQSSRLCGSFLTLRERTISFVHQSAKDFLIKEASNDIFPSGIDDINHAIFSRSLQVILRAPGISIDQVKQPDPDPLAAIRYSCLYWVDHLLDYQTRDNIIPDLKDSGSVYNFLRQYFLSLSSGIAMTAKLEVWLQAGGSPDLLAFIYDAKRFARYWHSVVEKTPLQLYCSALVFAPDKSIVRKRFEKCIPPWIRSWPKMEAHWGAALQILEGHSHSVKTVAFSLDGEQLASGSDDQTVRIWDATRATLQILEGHASSVTSVAFSPNGKQLASGSSDETVRVWDAGTGATLQILQGHSNSVWIIAFSPNGKHLASGSKDHTVRIWDIVTGATLQTLDHLTDVYAVAFSADGKRLASDSRDKTVRIRDTVTGAVLQTLDDNTVVTMLSYSSYGSMVTDRGRLDAVLLCDYALHSSDSPLILSRPVASQSKIFVQGGWIVHGEDRMLWLPPDYRPSCSAVHEDVVGLGHRSGCVSIFNFSFTSL</sequence>
<feature type="repeat" description="WD" evidence="3">
    <location>
        <begin position="820"/>
        <end position="861"/>
    </location>
</feature>
<comment type="caution">
    <text evidence="5">The sequence shown here is derived from an EMBL/GenBank/DDBJ whole genome shotgun (WGS) entry which is preliminary data.</text>
</comment>
<dbReference type="InterPro" id="IPR010730">
    <property type="entry name" value="HET"/>
</dbReference>
<dbReference type="InterPro" id="IPR019775">
    <property type="entry name" value="WD40_repeat_CS"/>
</dbReference>
<keyword evidence="2" id="KW-0677">Repeat</keyword>
<dbReference type="InterPro" id="IPR015943">
    <property type="entry name" value="WD40/YVTN_repeat-like_dom_sf"/>
</dbReference>
<feature type="repeat" description="WD" evidence="3">
    <location>
        <begin position="779"/>
        <end position="820"/>
    </location>
</feature>
<feature type="repeat" description="WD" evidence="3">
    <location>
        <begin position="737"/>
        <end position="778"/>
    </location>
</feature>
<dbReference type="Pfam" id="PF24883">
    <property type="entry name" value="NPHP3_N"/>
    <property type="match status" value="1"/>
</dbReference>
<dbReference type="PANTHER" id="PTHR10622">
    <property type="entry name" value="HET DOMAIN-CONTAINING PROTEIN"/>
    <property type="match status" value="1"/>
</dbReference>
<evidence type="ECO:0000313" key="6">
    <source>
        <dbReference type="Proteomes" id="UP000824998"/>
    </source>
</evidence>
<feature type="repeat" description="WD" evidence="3">
    <location>
        <begin position="696"/>
        <end position="728"/>
    </location>
</feature>
<dbReference type="PRINTS" id="PR00320">
    <property type="entry name" value="GPROTEINBRPT"/>
</dbReference>
<organism evidence="5 6">
    <name type="scientific">Amylocarpus encephaloides</name>
    <dbReference type="NCBI Taxonomy" id="45428"/>
    <lineage>
        <taxon>Eukaryota</taxon>
        <taxon>Fungi</taxon>
        <taxon>Dikarya</taxon>
        <taxon>Ascomycota</taxon>
        <taxon>Pezizomycotina</taxon>
        <taxon>Leotiomycetes</taxon>
        <taxon>Helotiales</taxon>
        <taxon>Helotiales incertae sedis</taxon>
        <taxon>Amylocarpus</taxon>
    </lineage>
</organism>
<dbReference type="PANTHER" id="PTHR10622:SF13">
    <property type="entry name" value="NACHT DOMAIN-CONTAINING PROTEIN"/>
    <property type="match status" value="1"/>
</dbReference>
<dbReference type="Pfam" id="PF00400">
    <property type="entry name" value="WD40"/>
    <property type="match status" value="4"/>
</dbReference>
<dbReference type="AlphaFoldDB" id="A0A9P8C6W1"/>
<feature type="domain" description="NACHT" evidence="4">
    <location>
        <begin position="258"/>
        <end position="355"/>
    </location>
</feature>
<evidence type="ECO:0000256" key="1">
    <source>
        <dbReference type="ARBA" id="ARBA00022574"/>
    </source>
</evidence>
<evidence type="ECO:0000259" key="4">
    <source>
        <dbReference type="PROSITE" id="PS50837"/>
    </source>
</evidence>
<dbReference type="InterPro" id="IPR027417">
    <property type="entry name" value="P-loop_NTPase"/>
</dbReference>
<evidence type="ECO:0000256" key="2">
    <source>
        <dbReference type="ARBA" id="ARBA00022737"/>
    </source>
</evidence>
<accession>A0A9P8C6W1</accession>
<dbReference type="InterPro" id="IPR007111">
    <property type="entry name" value="NACHT_NTPase"/>
</dbReference>
<dbReference type="EMBL" id="MU251424">
    <property type="protein sequence ID" value="KAG9235725.1"/>
    <property type="molecule type" value="Genomic_DNA"/>
</dbReference>
<protein>
    <recommendedName>
        <fullName evidence="4">NACHT domain-containing protein</fullName>
    </recommendedName>
</protein>
<dbReference type="PROSITE" id="PS50082">
    <property type="entry name" value="WD_REPEATS_2"/>
    <property type="match status" value="4"/>
</dbReference>
<dbReference type="SUPFAM" id="SSF52540">
    <property type="entry name" value="P-loop containing nucleoside triphosphate hydrolases"/>
    <property type="match status" value="1"/>
</dbReference>
<dbReference type="SMART" id="SM00320">
    <property type="entry name" value="WD40"/>
    <property type="match status" value="4"/>
</dbReference>
<dbReference type="PROSITE" id="PS50294">
    <property type="entry name" value="WD_REPEATS_REGION"/>
    <property type="match status" value="3"/>
</dbReference>
<proteinExistence type="predicted"/>
<dbReference type="Gene3D" id="2.130.10.10">
    <property type="entry name" value="YVTN repeat-like/Quinoprotein amine dehydrogenase"/>
    <property type="match status" value="2"/>
</dbReference>
<reference evidence="5" key="1">
    <citation type="journal article" date="2021" name="IMA Fungus">
        <title>Genomic characterization of three marine fungi, including Emericellopsis atlantica sp. nov. with signatures of a generalist lifestyle and marine biomass degradation.</title>
        <authorList>
            <person name="Hagestad O.C."/>
            <person name="Hou L."/>
            <person name="Andersen J.H."/>
            <person name="Hansen E.H."/>
            <person name="Altermark B."/>
            <person name="Li C."/>
            <person name="Kuhnert E."/>
            <person name="Cox R.J."/>
            <person name="Crous P.W."/>
            <person name="Spatafora J.W."/>
            <person name="Lail K."/>
            <person name="Amirebrahimi M."/>
            <person name="Lipzen A."/>
            <person name="Pangilinan J."/>
            <person name="Andreopoulos W."/>
            <person name="Hayes R.D."/>
            <person name="Ng V."/>
            <person name="Grigoriev I.V."/>
            <person name="Jackson S.A."/>
            <person name="Sutton T.D.S."/>
            <person name="Dobson A.D.W."/>
            <person name="Rama T."/>
        </authorList>
    </citation>
    <scope>NUCLEOTIDE SEQUENCE</scope>
    <source>
        <strain evidence="5">TRa018bII</strain>
    </source>
</reference>
<evidence type="ECO:0000313" key="5">
    <source>
        <dbReference type="EMBL" id="KAG9235725.1"/>
    </source>
</evidence>
<evidence type="ECO:0000256" key="3">
    <source>
        <dbReference type="PROSITE-ProRule" id="PRU00221"/>
    </source>
</evidence>